<dbReference type="InterPro" id="IPR023780">
    <property type="entry name" value="Chromo_domain"/>
</dbReference>
<dbReference type="VEuPathDB" id="FungiDB:HMPREF1541_00016"/>
<dbReference type="SUPFAM" id="SSF54160">
    <property type="entry name" value="Chromo domain-like"/>
    <property type="match status" value="1"/>
</dbReference>
<sequence>MAGPIQSRPYIHGHEAAAAQPMQQLSPTPYCPESEGIKVIQQYVPTIAEENSPGEDYAREEDIWDYDLISAVGIKASAKKRRAAVVYHVKWKGFSISDMTWELESHLP</sequence>
<dbReference type="GO" id="GO:0006338">
    <property type="term" value="P:chromatin remodeling"/>
    <property type="evidence" value="ECO:0007669"/>
    <property type="project" value="UniProtKB-ARBA"/>
</dbReference>
<evidence type="ECO:0000256" key="2">
    <source>
        <dbReference type="SAM" id="MobiDB-lite"/>
    </source>
</evidence>
<organism evidence="4 5">
    <name type="scientific">Cyphellophora europaea (strain CBS 101466)</name>
    <name type="common">Phialophora europaea</name>
    <dbReference type="NCBI Taxonomy" id="1220924"/>
    <lineage>
        <taxon>Eukaryota</taxon>
        <taxon>Fungi</taxon>
        <taxon>Dikarya</taxon>
        <taxon>Ascomycota</taxon>
        <taxon>Pezizomycotina</taxon>
        <taxon>Eurotiomycetes</taxon>
        <taxon>Chaetothyriomycetidae</taxon>
        <taxon>Chaetothyriales</taxon>
        <taxon>Cyphellophoraceae</taxon>
        <taxon>Cyphellophora</taxon>
    </lineage>
</organism>
<feature type="region of interest" description="Disordered" evidence="2">
    <location>
        <begin position="1"/>
        <end position="30"/>
    </location>
</feature>
<feature type="domain" description="Chromo" evidence="3">
    <location>
        <begin position="57"/>
        <end position="108"/>
    </location>
</feature>
<dbReference type="HOGENOM" id="CLU_2196844_0_0_1"/>
<protein>
    <recommendedName>
        <fullName evidence="3">Chromo domain-containing protein</fullName>
    </recommendedName>
</protein>
<dbReference type="AlphaFoldDB" id="W2SB34"/>
<dbReference type="Proteomes" id="UP000030752">
    <property type="component" value="Unassembled WGS sequence"/>
</dbReference>
<dbReference type="InterPro" id="IPR016197">
    <property type="entry name" value="Chromo-like_dom_sf"/>
</dbReference>
<dbReference type="PROSITE" id="PS50013">
    <property type="entry name" value="CHROMO_2"/>
    <property type="match status" value="1"/>
</dbReference>
<dbReference type="CDD" id="cd00024">
    <property type="entry name" value="CD_CSD"/>
    <property type="match status" value="1"/>
</dbReference>
<evidence type="ECO:0000256" key="1">
    <source>
        <dbReference type="ARBA" id="ARBA00011353"/>
    </source>
</evidence>
<comment type="subunit">
    <text evidence="1">Component of the NuA4 histone acetyltransferase complex.</text>
</comment>
<evidence type="ECO:0000313" key="4">
    <source>
        <dbReference type="EMBL" id="ETN45835.1"/>
    </source>
</evidence>
<dbReference type="OrthoDB" id="331341at2759"/>
<dbReference type="GeneID" id="19967355"/>
<name>W2SB34_CYPE1</name>
<reference evidence="4 5" key="1">
    <citation type="submission" date="2013-03" db="EMBL/GenBank/DDBJ databases">
        <title>The Genome Sequence of Phialophora europaea CBS 101466.</title>
        <authorList>
            <consortium name="The Broad Institute Genomics Platform"/>
            <person name="Cuomo C."/>
            <person name="de Hoog S."/>
            <person name="Gorbushina A."/>
            <person name="Walker B."/>
            <person name="Young S.K."/>
            <person name="Zeng Q."/>
            <person name="Gargeya S."/>
            <person name="Fitzgerald M."/>
            <person name="Haas B."/>
            <person name="Abouelleil A."/>
            <person name="Allen A.W."/>
            <person name="Alvarado L."/>
            <person name="Arachchi H.M."/>
            <person name="Berlin A.M."/>
            <person name="Chapman S.B."/>
            <person name="Gainer-Dewar J."/>
            <person name="Goldberg J."/>
            <person name="Griggs A."/>
            <person name="Gujja S."/>
            <person name="Hansen M."/>
            <person name="Howarth C."/>
            <person name="Imamovic A."/>
            <person name="Ireland A."/>
            <person name="Larimer J."/>
            <person name="McCowan C."/>
            <person name="Murphy C."/>
            <person name="Pearson M."/>
            <person name="Poon T.W."/>
            <person name="Priest M."/>
            <person name="Roberts A."/>
            <person name="Saif S."/>
            <person name="Shea T."/>
            <person name="Sisk P."/>
            <person name="Sykes S."/>
            <person name="Wortman J."/>
            <person name="Nusbaum C."/>
            <person name="Birren B."/>
        </authorList>
    </citation>
    <scope>NUCLEOTIDE SEQUENCE [LARGE SCALE GENOMIC DNA]</scope>
    <source>
        <strain evidence="4 5">CBS 101466</strain>
    </source>
</reference>
<dbReference type="Pfam" id="PF00385">
    <property type="entry name" value="Chromo"/>
    <property type="match status" value="1"/>
</dbReference>
<keyword evidence="5" id="KW-1185">Reference proteome</keyword>
<gene>
    <name evidence="4" type="ORF">HMPREF1541_00016</name>
</gene>
<dbReference type="RefSeq" id="XP_008710547.1">
    <property type="nucleotide sequence ID" value="XM_008712325.1"/>
</dbReference>
<evidence type="ECO:0000259" key="3">
    <source>
        <dbReference type="PROSITE" id="PS50013"/>
    </source>
</evidence>
<accession>W2SB34</accession>
<dbReference type="eggNOG" id="ENOG502RCDD">
    <property type="taxonomic scope" value="Eukaryota"/>
</dbReference>
<proteinExistence type="predicted"/>
<dbReference type="InterPro" id="IPR000953">
    <property type="entry name" value="Chromo/chromo_shadow_dom"/>
</dbReference>
<dbReference type="InParanoid" id="W2SB34"/>
<dbReference type="Gene3D" id="2.40.50.40">
    <property type="match status" value="1"/>
</dbReference>
<evidence type="ECO:0000313" key="5">
    <source>
        <dbReference type="Proteomes" id="UP000030752"/>
    </source>
</evidence>
<dbReference type="EMBL" id="KB822711">
    <property type="protein sequence ID" value="ETN45835.1"/>
    <property type="molecule type" value="Genomic_DNA"/>
</dbReference>